<keyword evidence="9" id="KW-0472">Membrane</keyword>
<dbReference type="InterPro" id="IPR000742">
    <property type="entry name" value="EGF"/>
</dbReference>
<evidence type="ECO:0000256" key="5">
    <source>
        <dbReference type="ARBA" id="ARBA00023049"/>
    </source>
</evidence>
<evidence type="ECO:0000313" key="13">
    <source>
        <dbReference type="EMBL" id="KAK2157126.1"/>
    </source>
</evidence>
<gene>
    <name evidence="13" type="ORF">LSH36_197g00053</name>
</gene>
<dbReference type="GO" id="GO:0008270">
    <property type="term" value="F:zinc ion binding"/>
    <property type="evidence" value="ECO:0007669"/>
    <property type="project" value="InterPro"/>
</dbReference>
<dbReference type="InterPro" id="IPR000998">
    <property type="entry name" value="MAM_dom"/>
</dbReference>
<feature type="domain" description="CUB" evidence="10">
    <location>
        <begin position="275"/>
        <end position="334"/>
    </location>
</feature>
<accession>A0AAD9JPZ2</accession>
<dbReference type="GO" id="GO:0006508">
    <property type="term" value="P:proteolysis"/>
    <property type="evidence" value="ECO:0007669"/>
    <property type="project" value="UniProtKB-KW"/>
</dbReference>
<protein>
    <recommendedName>
        <fullName evidence="7">Endopeptidase-2</fullName>
    </recommendedName>
</protein>
<dbReference type="SMART" id="SM00327">
    <property type="entry name" value="VWA"/>
    <property type="match status" value="1"/>
</dbReference>
<dbReference type="SUPFAM" id="SSF53300">
    <property type="entry name" value="vWA-like"/>
    <property type="match status" value="1"/>
</dbReference>
<dbReference type="PANTHER" id="PTHR23282:SF146">
    <property type="entry name" value="RT07201P-RELATED"/>
    <property type="match status" value="1"/>
</dbReference>
<dbReference type="Gene3D" id="3.40.50.410">
    <property type="entry name" value="von Willebrand factor, type A domain"/>
    <property type="match status" value="1"/>
</dbReference>
<evidence type="ECO:0000313" key="14">
    <source>
        <dbReference type="Proteomes" id="UP001208570"/>
    </source>
</evidence>
<dbReference type="SUPFAM" id="SSF49854">
    <property type="entry name" value="Spermadhesin, CUB domain"/>
    <property type="match status" value="1"/>
</dbReference>
<sequence length="737" mass="83731">MCQVMNGFYLIVVVYVVVVVSHSEVSGIWYPDNGQSREEWLRCHGFSCKKWLATRRKLQEFKIITAKPDIKLLPLMMDTDDTLDRCIWLTEEQLDELFVRMEEELKRKMISSEKPRDVIPHGESIRIRNKRKVTNFRKYPFSKWPTKTIYWKFDGEHDEDERAIIRGAFSHWQQQTCLKFKELGINEPYSSHYILLGTPVHEIGHALGLWHEQQRSDRDSAIRILWDNLDACNVPLTECQHGGYQDPNDCSRCKCPDGLSGIFCDKVAPPENAVCGGDLTLSSTPLYIESPGYKHGPYHNHITCSWKVKAPQGFRISLHFEGEFAVYAYYQQQCHHWVEVRYKQDIGTQGPSVVCYPEKQFKKLAINVSSKGLKRNSLIKTGCDVADLILVMDSSGGVMKENWYKVLHFANRIVSQFDVSPHAVHIGVITYASHAEISLSLGKHDTKNDVSDAIDVIPFMAGTTNTHSGFLMMRGHFSSLGRPNVRKIAILITDGQTAMPNLAIQQASYARSEGIQLYVAGVDKNFDYSEAARMVSDKNHIIQIETFQDLISPVFRYGLAVREMICGEVVTETSSHLSWSCDFEDDAHPFCDMIQDTNMDQFDWTRQSGKTPSGFTGPNKAYAGNYYIYIEASDPRKPGDEAIIYLPDFNSEGKHCLSFAYNMYGFHIRTLLIAKKTHSGSIVPLWLLTGEQGKVWQKAEVSVILQKQDQIMIIAKRGDAYSGDIAIDHLEINGGQC</sequence>
<dbReference type="InterPro" id="IPR035914">
    <property type="entry name" value="Sperma_CUB_dom_sf"/>
</dbReference>
<comment type="caution">
    <text evidence="13">The sequence shown here is derived from an EMBL/GenBank/DDBJ whole genome shotgun (WGS) entry which is preliminary data.</text>
</comment>
<keyword evidence="2" id="KW-0479">Metal-binding</keyword>
<dbReference type="SMART" id="SM00042">
    <property type="entry name" value="CUB"/>
    <property type="match status" value="1"/>
</dbReference>
<dbReference type="GO" id="GO:0004222">
    <property type="term" value="F:metalloendopeptidase activity"/>
    <property type="evidence" value="ECO:0007669"/>
    <property type="project" value="InterPro"/>
</dbReference>
<dbReference type="SUPFAM" id="SSF55486">
    <property type="entry name" value="Metalloproteases ('zincins'), catalytic domain"/>
    <property type="match status" value="1"/>
</dbReference>
<dbReference type="Pfam" id="PF00629">
    <property type="entry name" value="MAM"/>
    <property type="match status" value="1"/>
</dbReference>
<dbReference type="InterPro" id="IPR001506">
    <property type="entry name" value="Peptidase_M12A"/>
</dbReference>
<dbReference type="PROSITE" id="PS50060">
    <property type="entry name" value="MAM_2"/>
    <property type="match status" value="1"/>
</dbReference>
<keyword evidence="9" id="KW-0812">Transmembrane</keyword>
<dbReference type="SUPFAM" id="SSF49899">
    <property type="entry name" value="Concanavalin A-like lectins/glucanases"/>
    <property type="match status" value="1"/>
</dbReference>
<feature type="domain" description="VWFA" evidence="12">
    <location>
        <begin position="387"/>
        <end position="565"/>
    </location>
</feature>
<evidence type="ECO:0000256" key="9">
    <source>
        <dbReference type="SAM" id="Phobius"/>
    </source>
</evidence>
<keyword evidence="14" id="KW-1185">Reference proteome</keyword>
<evidence type="ECO:0000256" key="8">
    <source>
        <dbReference type="PROSITE-ProRule" id="PRU00059"/>
    </source>
</evidence>
<dbReference type="Pfam" id="PF00431">
    <property type="entry name" value="CUB"/>
    <property type="match status" value="1"/>
</dbReference>
<dbReference type="SMART" id="SM00137">
    <property type="entry name" value="MAM"/>
    <property type="match status" value="1"/>
</dbReference>
<evidence type="ECO:0000256" key="2">
    <source>
        <dbReference type="ARBA" id="ARBA00022723"/>
    </source>
</evidence>
<evidence type="ECO:0000256" key="1">
    <source>
        <dbReference type="ARBA" id="ARBA00022670"/>
    </source>
</evidence>
<dbReference type="AlphaFoldDB" id="A0AAD9JPZ2"/>
<dbReference type="CDD" id="cd00041">
    <property type="entry name" value="CUB"/>
    <property type="match status" value="1"/>
</dbReference>
<keyword evidence="5" id="KW-0482">Metalloprotease</keyword>
<evidence type="ECO:0000256" key="6">
    <source>
        <dbReference type="ARBA" id="ARBA00023157"/>
    </source>
</evidence>
<evidence type="ECO:0000259" key="11">
    <source>
        <dbReference type="PROSITE" id="PS50060"/>
    </source>
</evidence>
<keyword evidence="9" id="KW-1133">Transmembrane helix</keyword>
<keyword evidence="3" id="KW-0378">Hydrolase</keyword>
<name>A0AAD9JPZ2_9ANNE</name>
<dbReference type="Proteomes" id="UP001208570">
    <property type="component" value="Unassembled WGS sequence"/>
</dbReference>
<dbReference type="InterPro" id="IPR024079">
    <property type="entry name" value="MetalloPept_cat_dom_sf"/>
</dbReference>
<dbReference type="EMBL" id="JAODUP010000197">
    <property type="protein sequence ID" value="KAK2157126.1"/>
    <property type="molecule type" value="Genomic_DNA"/>
</dbReference>
<proteinExistence type="predicted"/>
<dbReference type="PROSITE" id="PS50234">
    <property type="entry name" value="VWFA"/>
    <property type="match status" value="1"/>
</dbReference>
<dbReference type="PRINTS" id="PR00453">
    <property type="entry name" value="VWFADOMAIN"/>
</dbReference>
<dbReference type="GO" id="GO:0016020">
    <property type="term" value="C:membrane"/>
    <property type="evidence" value="ECO:0007669"/>
    <property type="project" value="InterPro"/>
</dbReference>
<dbReference type="PROSITE" id="PS00022">
    <property type="entry name" value="EGF_1"/>
    <property type="match status" value="1"/>
</dbReference>
<keyword evidence="4" id="KW-0862">Zinc</keyword>
<dbReference type="SMART" id="SM00235">
    <property type="entry name" value="ZnMc"/>
    <property type="match status" value="1"/>
</dbReference>
<evidence type="ECO:0000256" key="3">
    <source>
        <dbReference type="ARBA" id="ARBA00022801"/>
    </source>
</evidence>
<dbReference type="Pfam" id="PF00092">
    <property type="entry name" value="VWA"/>
    <property type="match status" value="1"/>
</dbReference>
<dbReference type="PANTHER" id="PTHR23282">
    <property type="entry name" value="APICAL ENDOSOMAL GLYCOPROTEIN PRECURSOR"/>
    <property type="match status" value="1"/>
</dbReference>
<evidence type="ECO:0000259" key="10">
    <source>
        <dbReference type="PROSITE" id="PS01180"/>
    </source>
</evidence>
<dbReference type="Gene3D" id="2.60.120.290">
    <property type="entry name" value="Spermadhesin, CUB domain"/>
    <property type="match status" value="1"/>
</dbReference>
<evidence type="ECO:0000256" key="7">
    <source>
        <dbReference type="ARBA" id="ARBA00032676"/>
    </source>
</evidence>
<reference evidence="13" key="1">
    <citation type="journal article" date="2023" name="Mol. Biol. Evol.">
        <title>Third-Generation Sequencing Reveals the Adaptive Role of the Epigenome in Three Deep-Sea Polychaetes.</title>
        <authorList>
            <person name="Perez M."/>
            <person name="Aroh O."/>
            <person name="Sun Y."/>
            <person name="Lan Y."/>
            <person name="Juniper S.K."/>
            <person name="Young C.R."/>
            <person name="Angers B."/>
            <person name="Qian P.Y."/>
        </authorList>
    </citation>
    <scope>NUCLEOTIDE SEQUENCE</scope>
    <source>
        <strain evidence="13">P08H-3</strain>
    </source>
</reference>
<evidence type="ECO:0000259" key="12">
    <source>
        <dbReference type="PROSITE" id="PS50234"/>
    </source>
</evidence>
<keyword evidence="1" id="KW-0645">Protease</keyword>
<feature type="transmembrane region" description="Helical" evidence="9">
    <location>
        <begin position="7"/>
        <end position="30"/>
    </location>
</feature>
<dbReference type="InterPro" id="IPR051560">
    <property type="entry name" value="MAM_domain-containing"/>
</dbReference>
<comment type="caution">
    <text evidence="8">Lacks conserved residue(s) required for the propagation of feature annotation.</text>
</comment>
<dbReference type="CDD" id="cd01450">
    <property type="entry name" value="vWFA_subfamily_ECM"/>
    <property type="match status" value="1"/>
</dbReference>
<dbReference type="InterPro" id="IPR013320">
    <property type="entry name" value="ConA-like_dom_sf"/>
</dbReference>
<dbReference type="PROSITE" id="PS01180">
    <property type="entry name" value="CUB"/>
    <property type="match status" value="1"/>
</dbReference>
<organism evidence="13 14">
    <name type="scientific">Paralvinella palmiformis</name>
    <dbReference type="NCBI Taxonomy" id="53620"/>
    <lineage>
        <taxon>Eukaryota</taxon>
        <taxon>Metazoa</taxon>
        <taxon>Spiralia</taxon>
        <taxon>Lophotrochozoa</taxon>
        <taxon>Annelida</taxon>
        <taxon>Polychaeta</taxon>
        <taxon>Sedentaria</taxon>
        <taxon>Canalipalpata</taxon>
        <taxon>Terebellida</taxon>
        <taxon>Terebelliformia</taxon>
        <taxon>Alvinellidae</taxon>
        <taxon>Paralvinella</taxon>
    </lineage>
</organism>
<dbReference type="InterPro" id="IPR002035">
    <property type="entry name" value="VWF_A"/>
</dbReference>
<dbReference type="Gene3D" id="2.60.120.200">
    <property type="match status" value="1"/>
</dbReference>
<keyword evidence="6" id="KW-1015">Disulfide bond</keyword>
<dbReference type="InterPro" id="IPR036465">
    <property type="entry name" value="vWFA_dom_sf"/>
</dbReference>
<dbReference type="Pfam" id="PF01400">
    <property type="entry name" value="Astacin"/>
    <property type="match status" value="2"/>
</dbReference>
<dbReference type="CDD" id="cd06263">
    <property type="entry name" value="MAM"/>
    <property type="match status" value="1"/>
</dbReference>
<evidence type="ECO:0000256" key="4">
    <source>
        <dbReference type="ARBA" id="ARBA00022833"/>
    </source>
</evidence>
<dbReference type="InterPro" id="IPR000859">
    <property type="entry name" value="CUB_dom"/>
</dbReference>
<feature type="domain" description="MAM" evidence="11">
    <location>
        <begin position="579"/>
        <end position="737"/>
    </location>
</feature>
<dbReference type="InterPro" id="IPR006026">
    <property type="entry name" value="Peptidase_Metallo"/>
</dbReference>
<dbReference type="Gene3D" id="3.40.390.10">
    <property type="entry name" value="Collagenase (Catalytic Domain)"/>
    <property type="match status" value="2"/>
</dbReference>